<dbReference type="InterPro" id="IPR044492">
    <property type="entry name" value="P_typ_ATPase_HD_dom"/>
</dbReference>
<dbReference type="SMART" id="SM00831">
    <property type="entry name" value="Cation_ATPase_N"/>
    <property type="match status" value="1"/>
</dbReference>
<dbReference type="InterPro" id="IPR004014">
    <property type="entry name" value="ATPase_P-typ_cation-transptr_N"/>
</dbReference>
<evidence type="ECO:0000313" key="13">
    <source>
        <dbReference type="Proteomes" id="UP000181884"/>
    </source>
</evidence>
<dbReference type="GO" id="GO:0005886">
    <property type="term" value="C:plasma membrane"/>
    <property type="evidence" value="ECO:0007669"/>
    <property type="project" value="UniProtKB-SubCell"/>
</dbReference>
<feature type="transmembrane region" description="Helical" evidence="10">
    <location>
        <begin position="84"/>
        <end position="101"/>
    </location>
</feature>
<dbReference type="FunFam" id="3.40.50.1000:FF:000028">
    <property type="entry name" value="Calcium-transporting P-type ATPase, putative"/>
    <property type="match status" value="1"/>
</dbReference>
<dbReference type="InterPro" id="IPR001757">
    <property type="entry name" value="P_typ_ATPase"/>
</dbReference>
<evidence type="ECO:0000256" key="7">
    <source>
        <dbReference type="ARBA" id="ARBA00022967"/>
    </source>
</evidence>
<dbReference type="GO" id="GO:0019829">
    <property type="term" value="F:ATPase-coupled monoatomic cation transmembrane transporter activity"/>
    <property type="evidence" value="ECO:0007669"/>
    <property type="project" value="TreeGrafter"/>
</dbReference>
<keyword evidence="7" id="KW-1278">Translocase</keyword>
<organism evidence="12 13">
    <name type="scientific">Enterococcus canis</name>
    <dbReference type="NCBI Taxonomy" id="214095"/>
    <lineage>
        <taxon>Bacteria</taxon>
        <taxon>Bacillati</taxon>
        <taxon>Bacillota</taxon>
        <taxon>Bacilli</taxon>
        <taxon>Lactobacillales</taxon>
        <taxon>Enterococcaceae</taxon>
        <taxon>Enterococcus</taxon>
    </lineage>
</organism>
<dbReference type="Pfam" id="PF00690">
    <property type="entry name" value="Cation_ATPase_N"/>
    <property type="match status" value="1"/>
</dbReference>
<dbReference type="InterPro" id="IPR018303">
    <property type="entry name" value="ATPase_P-typ_P_site"/>
</dbReference>
<dbReference type="SFLD" id="SFLDF00027">
    <property type="entry name" value="p-type_atpase"/>
    <property type="match status" value="1"/>
</dbReference>
<evidence type="ECO:0000256" key="4">
    <source>
        <dbReference type="ARBA" id="ARBA00022692"/>
    </source>
</evidence>
<evidence type="ECO:0000259" key="11">
    <source>
        <dbReference type="SMART" id="SM00831"/>
    </source>
</evidence>
<dbReference type="SUPFAM" id="SSF81653">
    <property type="entry name" value="Calcium ATPase, transduction domain A"/>
    <property type="match status" value="1"/>
</dbReference>
<feature type="transmembrane region" description="Helical" evidence="10">
    <location>
        <begin position="889"/>
        <end position="905"/>
    </location>
</feature>
<keyword evidence="6" id="KW-0067">ATP-binding</keyword>
<evidence type="ECO:0000256" key="10">
    <source>
        <dbReference type="SAM" id="Phobius"/>
    </source>
</evidence>
<comment type="similarity">
    <text evidence="2">Belongs to the cation transport ATPase (P-type) (TC 3.A.3) family. Type IIA subfamily.</text>
</comment>
<dbReference type="EMBL" id="JXKH01000002">
    <property type="protein sequence ID" value="OJG19571.1"/>
    <property type="molecule type" value="Genomic_DNA"/>
</dbReference>
<dbReference type="Gene3D" id="1.20.1110.10">
    <property type="entry name" value="Calcium-transporting ATPase, transmembrane domain"/>
    <property type="match status" value="1"/>
</dbReference>
<evidence type="ECO:0000256" key="6">
    <source>
        <dbReference type="ARBA" id="ARBA00022840"/>
    </source>
</evidence>
<dbReference type="InterPro" id="IPR050510">
    <property type="entry name" value="Cation_transp_ATPase_P-type"/>
</dbReference>
<comment type="caution">
    <text evidence="12">The sequence shown here is derived from an EMBL/GenBank/DDBJ whole genome shotgun (WGS) entry which is preliminary data.</text>
</comment>
<feature type="transmembrane region" description="Helical" evidence="10">
    <location>
        <begin position="855"/>
        <end position="874"/>
    </location>
</feature>
<dbReference type="InterPro" id="IPR008250">
    <property type="entry name" value="ATPase_P-typ_transduc_dom_A_sf"/>
</dbReference>
<dbReference type="NCBIfam" id="TIGR01494">
    <property type="entry name" value="ATPase_P-type"/>
    <property type="match status" value="2"/>
</dbReference>
<evidence type="ECO:0000256" key="5">
    <source>
        <dbReference type="ARBA" id="ARBA00022741"/>
    </source>
</evidence>
<dbReference type="PRINTS" id="PR00119">
    <property type="entry name" value="CATATPASE"/>
</dbReference>
<dbReference type="InterPro" id="IPR023299">
    <property type="entry name" value="ATPase_P-typ_cyto_dom_N"/>
</dbReference>
<keyword evidence="5" id="KW-0547">Nucleotide-binding</keyword>
<dbReference type="Pfam" id="PF13246">
    <property type="entry name" value="Cation_ATPase"/>
    <property type="match status" value="1"/>
</dbReference>
<keyword evidence="13" id="KW-1185">Reference proteome</keyword>
<feature type="transmembrane region" description="Helical" evidence="10">
    <location>
        <begin position="253"/>
        <end position="274"/>
    </location>
</feature>
<dbReference type="InterPro" id="IPR006068">
    <property type="entry name" value="ATPase_P-typ_cation-transptr_C"/>
</dbReference>
<dbReference type="SUPFAM" id="SSF81660">
    <property type="entry name" value="Metal cation-transporting ATPase, ATP-binding domain N"/>
    <property type="match status" value="1"/>
</dbReference>
<sequence length="919" mass="100981">MTTTDPAHWSETPIETLFKETNSSKEGLSTQEAQVRLKKVGPNKIEAAKKQSFLKTFLGNFTSFMAILLWVAGIIAFIAQMTELGIAIWLVNVINGLFSFWQQYRAAQATNALQQMLPSYTKVLRDGKEAKCLVEELVPGDVVHLESGDNIPADGRLIICDSMQVNQSALTGESTTVSKEAEVLTAQQVQAAGQFAEANLVYEGTSVVSGSGDMLVLATGMQTEFGHIASLTNTVDQTKSPLEKELEVLTRQLSMIAIIIGILFFLAAIFFVHSPWVQSFIFALGMVVAFIPEGLLPTVTLSLAMAVQKMAKRNALVKHLNSVETLGETTVICSDKTGTLTKNEMTIEQVWLPSAQYEVSGTGYNFHGQVTKNQQTIDLTKETDLCQLLRIGVLDNDSSLEQKNNSLQLVGSPDEGSILVLAGKAQFDRQQAQQTYTRKSVLPFDSKRKRMTTIHQEGEKSWAFTKGGIDETLNVATQYLKNGQVLPLDDTVKQQILAKNDDFAKAGLRTLAFAYRQLTNQDTTIASVEQELIFVGLTASQDPPRDNVLEAIQTCHDASIRIIMVTGDYGLTAESIARKIGVVRGDDVRVITGEQLTAMADEDLKENLQHEIIFARVAPEQKYRVVSMLQSLGEIVASTGDGVNDAPALKKADIGVAMGITGTDVAKEAADMILADDNFTSIVNAIEEGRTVYSNIQKFLLYILNSNLPEAIPSVLFLFSRGLIPLPLTVMQILSVDLGTDMFPALGLATEKTEPGTMKRPPRKRGAHLLTRNILLKAFGWYGLMASLFSIGAYFYVNVLNGWPQVPLANGGNVYAVATTMTLAAIVFSQIGAVFNCRTTTESLFKIGFFTNRRVLFGIAFELVLISCLIYVPFLQSAFNTAAIRPQDWLYLIAIPIPVILFEELRKFFLRRRLRKADS</sequence>
<dbReference type="Gene3D" id="2.70.150.10">
    <property type="entry name" value="Calcium-transporting ATPase, cytoplasmic transduction domain A"/>
    <property type="match status" value="1"/>
</dbReference>
<dbReference type="PANTHER" id="PTHR43294:SF21">
    <property type="entry name" value="CATION TRANSPORTING ATPASE"/>
    <property type="match status" value="1"/>
</dbReference>
<keyword evidence="8 10" id="KW-1133">Transmembrane helix</keyword>
<dbReference type="Pfam" id="PF08282">
    <property type="entry name" value="Hydrolase_3"/>
    <property type="match status" value="1"/>
</dbReference>
<feature type="transmembrane region" description="Helical" evidence="10">
    <location>
        <begin position="774"/>
        <end position="795"/>
    </location>
</feature>
<dbReference type="STRING" id="214095.RU97_GL001142"/>
<dbReference type="PROSITE" id="PS00154">
    <property type="entry name" value="ATPASE_E1_E2"/>
    <property type="match status" value="1"/>
</dbReference>
<keyword evidence="9 10" id="KW-0472">Membrane</keyword>
<evidence type="ECO:0000313" key="12">
    <source>
        <dbReference type="EMBL" id="OJG19571.1"/>
    </source>
</evidence>
<dbReference type="Pfam" id="PF00689">
    <property type="entry name" value="Cation_ATPase_C"/>
    <property type="match status" value="1"/>
</dbReference>
<dbReference type="GO" id="GO:1902600">
    <property type="term" value="P:proton transmembrane transport"/>
    <property type="evidence" value="ECO:0007669"/>
    <property type="project" value="TreeGrafter"/>
</dbReference>
<dbReference type="InterPro" id="IPR059000">
    <property type="entry name" value="ATPase_P-type_domA"/>
</dbReference>
<comment type="subcellular location">
    <subcellularLocation>
        <location evidence="1">Cell membrane</location>
        <topology evidence="1">Multi-pass membrane protein</topology>
    </subcellularLocation>
</comment>
<dbReference type="InterPro" id="IPR036412">
    <property type="entry name" value="HAD-like_sf"/>
</dbReference>
<dbReference type="PRINTS" id="PR00120">
    <property type="entry name" value="HATPASE"/>
</dbReference>
<dbReference type="Gene3D" id="3.40.50.1000">
    <property type="entry name" value="HAD superfamily/HAD-like"/>
    <property type="match status" value="1"/>
</dbReference>
<feature type="transmembrane region" description="Helical" evidence="10">
    <location>
        <begin position="57"/>
        <end position="78"/>
    </location>
</feature>
<evidence type="ECO:0000256" key="2">
    <source>
        <dbReference type="ARBA" id="ARBA00005675"/>
    </source>
</evidence>
<dbReference type="Pfam" id="PF00122">
    <property type="entry name" value="E1-E2_ATPase"/>
    <property type="match status" value="1"/>
</dbReference>
<dbReference type="PANTHER" id="PTHR43294">
    <property type="entry name" value="SODIUM/POTASSIUM-TRANSPORTING ATPASE SUBUNIT ALPHA"/>
    <property type="match status" value="1"/>
</dbReference>
<gene>
    <name evidence="12" type="ORF">RU97_GL001142</name>
</gene>
<evidence type="ECO:0000256" key="8">
    <source>
        <dbReference type="ARBA" id="ARBA00022989"/>
    </source>
</evidence>
<dbReference type="SFLD" id="SFLDS00003">
    <property type="entry name" value="Haloacid_Dehalogenase"/>
    <property type="match status" value="1"/>
</dbReference>
<dbReference type="GO" id="GO:0016887">
    <property type="term" value="F:ATP hydrolysis activity"/>
    <property type="evidence" value="ECO:0007669"/>
    <property type="project" value="InterPro"/>
</dbReference>
<evidence type="ECO:0000256" key="9">
    <source>
        <dbReference type="ARBA" id="ARBA00023136"/>
    </source>
</evidence>
<dbReference type="SUPFAM" id="SSF56784">
    <property type="entry name" value="HAD-like"/>
    <property type="match status" value="1"/>
</dbReference>
<proteinExistence type="inferred from homology"/>
<accession>A0A1L8RIG2</accession>
<dbReference type="SFLD" id="SFLDG00002">
    <property type="entry name" value="C1.7:_P-type_atpase_like"/>
    <property type="match status" value="1"/>
</dbReference>
<dbReference type="AlphaFoldDB" id="A0A1L8RIG2"/>
<feature type="domain" description="Cation-transporting P-type ATPase N-terminal" evidence="11">
    <location>
        <begin position="8"/>
        <end position="81"/>
    </location>
</feature>
<evidence type="ECO:0000256" key="1">
    <source>
        <dbReference type="ARBA" id="ARBA00004651"/>
    </source>
</evidence>
<evidence type="ECO:0000256" key="3">
    <source>
        <dbReference type="ARBA" id="ARBA00022475"/>
    </source>
</evidence>
<name>A0A1L8RIG2_9ENTE</name>
<feature type="transmembrane region" description="Helical" evidence="10">
    <location>
        <begin position="815"/>
        <end position="835"/>
    </location>
</feature>
<dbReference type="InterPro" id="IPR023214">
    <property type="entry name" value="HAD_sf"/>
</dbReference>
<keyword evidence="3" id="KW-1003">Cell membrane</keyword>
<dbReference type="RefSeq" id="WP_067390421.1">
    <property type="nucleotide sequence ID" value="NZ_JXKH01000002.1"/>
</dbReference>
<feature type="transmembrane region" description="Helical" evidence="10">
    <location>
        <begin position="280"/>
        <end position="304"/>
    </location>
</feature>
<dbReference type="Proteomes" id="UP000181884">
    <property type="component" value="Unassembled WGS sequence"/>
</dbReference>
<protein>
    <submittedName>
        <fullName evidence="12">Cation transport ATPase</fullName>
    </submittedName>
</protein>
<dbReference type="InterPro" id="IPR023298">
    <property type="entry name" value="ATPase_P-typ_TM_dom_sf"/>
</dbReference>
<dbReference type="Gene3D" id="3.40.1110.10">
    <property type="entry name" value="Calcium-transporting ATPase, cytoplasmic domain N"/>
    <property type="match status" value="1"/>
</dbReference>
<dbReference type="GO" id="GO:0005524">
    <property type="term" value="F:ATP binding"/>
    <property type="evidence" value="ECO:0007669"/>
    <property type="project" value="UniProtKB-KW"/>
</dbReference>
<keyword evidence="4 10" id="KW-0812">Transmembrane</keyword>
<reference evidence="12 13" key="1">
    <citation type="submission" date="2014-12" db="EMBL/GenBank/DDBJ databases">
        <title>Draft genome sequences of 29 type strains of Enterococci.</title>
        <authorList>
            <person name="Zhong Z."/>
            <person name="Sun Z."/>
            <person name="Liu W."/>
            <person name="Zhang W."/>
            <person name="Zhang H."/>
        </authorList>
    </citation>
    <scope>NUCLEOTIDE SEQUENCE [LARGE SCALE GENOMIC DNA]</scope>
    <source>
        <strain evidence="12 13">DSM 17029</strain>
    </source>
</reference>
<dbReference type="SUPFAM" id="SSF81665">
    <property type="entry name" value="Calcium ATPase, transmembrane domain M"/>
    <property type="match status" value="1"/>
</dbReference>